<feature type="transmembrane region" description="Helical" evidence="1">
    <location>
        <begin position="50"/>
        <end position="72"/>
    </location>
</feature>
<dbReference type="RefSeq" id="WP_342022257.1">
    <property type="nucleotide sequence ID" value="NZ_CP151657.1"/>
</dbReference>
<keyword evidence="3" id="KW-1185">Reference proteome</keyword>
<gene>
    <name evidence="2" type="ORF">AAE021_10370</name>
</gene>
<evidence type="ECO:0008006" key="4">
    <source>
        <dbReference type="Google" id="ProtNLM"/>
    </source>
</evidence>
<proteinExistence type="predicted"/>
<keyword evidence="1" id="KW-0812">Transmembrane</keyword>
<accession>A0ABZ2ZR41</accession>
<sequence length="77" mass="8390">MDNGIVLPTALAVILIIGGLWSLIVWPPYLIEAYKSPKARDEKGAPTRYLTVNLMKVTTSMLFGLVAIIIGFRGLMG</sequence>
<dbReference type="InterPro" id="IPR058061">
    <property type="entry name" value="SCO4848-like"/>
</dbReference>
<organism evidence="2 3">
    <name type="scientific">Arthrobacter citreus</name>
    <dbReference type="NCBI Taxonomy" id="1670"/>
    <lineage>
        <taxon>Bacteria</taxon>
        <taxon>Bacillati</taxon>
        <taxon>Actinomycetota</taxon>
        <taxon>Actinomycetes</taxon>
        <taxon>Micrococcales</taxon>
        <taxon>Micrococcaceae</taxon>
        <taxon>Arthrobacter</taxon>
    </lineage>
</organism>
<name>A0ABZ2ZR41_9MICC</name>
<feature type="transmembrane region" description="Helical" evidence="1">
    <location>
        <begin position="6"/>
        <end position="29"/>
    </location>
</feature>
<evidence type="ECO:0000256" key="1">
    <source>
        <dbReference type="SAM" id="Phobius"/>
    </source>
</evidence>
<evidence type="ECO:0000313" key="2">
    <source>
        <dbReference type="EMBL" id="WZP14606.1"/>
    </source>
</evidence>
<dbReference type="NCBIfam" id="NF046117">
    <property type="entry name" value="SCO4848_fam"/>
    <property type="match status" value="1"/>
</dbReference>
<dbReference type="EMBL" id="CP151657">
    <property type="protein sequence ID" value="WZP14606.1"/>
    <property type="molecule type" value="Genomic_DNA"/>
</dbReference>
<evidence type="ECO:0000313" key="3">
    <source>
        <dbReference type="Proteomes" id="UP001448858"/>
    </source>
</evidence>
<dbReference type="Pfam" id="PF26606">
    <property type="entry name" value="SCO4848"/>
    <property type="match status" value="1"/>
</dbReference>
<protein>
    <recommendedName>
        <fullName evidence="4">DUF1761 domain-containing protein</fullName>
    </recommendedName>
</protein>
<reference evidence="2 3" key="1">
    <citation type="submission" date="2024-04" db="EMBL/GenBank/DDBJ databases">
        <title>Arthrobacter sp. from Plains bison fecal sample.</title>
        <authorList>
            <person name="Ruzzini A."/>
        </authorList>
    </citation>
    <scope>NUCLEOTIDE SEQUENCE [LARGE SCALE GENOMIC DNA]</scope>
    <source>
        <strain evidence="2 3">EINP1</strain>
    </source>
</reference>
<keyword evidence="1" id="KW-0472">Membrane</keyword>
<keyword evidence="1" id="KW-1133">Transmembrane helix</keyword>
<dbReference type="Proteomes" id="UP001448858">
    <property type="component" value="Chromosome"/>
</dbReference>